<keyword evidence="4" id="KW-0804">Transcription</keyword>
<evidence type="ECO:0000259" key="5">
    <source>
        <dbReference type="PROSITE" id="PS50931"/>
    </source>
</evidence>
<dbReference type="SUPFAM" id="SSF46785">
    <property type="entry name" value="Winged helix' DNA-binding domain"/>
    <property type="match status" value="1"/>
</dbReference>
<dbReference type="InterPro" id="IPR000847">
    <property type="entry name" value="LysR_HTH_N"/>
</dbReference>
<dbReference type="GO" id="GO:0005829">
    <property type="term" value="C:cytosol"/>
    <property type="evidence" value="ECO:0007669"/>
    <property type="project" value="TreeGrafter"/>
</dbReference>
<dbReference type="InterPro" id="IPR036390">
    <property type="entry name" value="WH_DNA-bd_sf"/>
</dbReference>
<dbReference type="GO" id="GO:0003677">
    <property type="term" value="F:DNA binding"/>
    <property type="evidence" value="ECO:0007669"/>
    <property type="project" value="UniProtKB-KW"/>
</dbReference>
<dbReference type="PRINTS" id="PR00039">
    <property type="entry name" value="HTHLYSR"/>
</dbReference>
<dbReference type="InterPro" id="IPR050950">
    <property type="entry name" value="HTH-type_LysR_regulators"/>
</dbReference>
<comment type="similarity">
    <text evidence="1">Belongs to the LysR transcriptional regulatory family.</text>
</comment>
<reference evidence="6 7" key="1">
    <citation type="submission" date="2018-11" db="EMBL/GenBank/DDBJ databases">
        <title>Complete genome sequencing of the Actinobacteria Serinibacter sp. K3-2.</title>
        <authorList>
            <person name="Rakitin A.L."/>
            <person name="Beletsky A.V."/>
            <person name="Mardanov A.V."/>
            <person name="Ravin N.V."/>
            <person name="Gromova A.S."/>
            <person name="Filippova S.N."/>
            <person name="Gal'Chenko V.F."/>
        </authorList>
    </citation>
    <scope>NUCLEOTIDE SEQUENCE [LARGE SCALE GENOMIC DNA]</scope>
    <source>
        <strain evidence="6 7">K3-2</strain>
    </source>
</reference>
<proteinExistence type="inferred from homology"/>
<protein>
    <submittedName>
        <fullName evidence="6">Putative lysR-family transcriptional regulator</fullName>
    </submittedName>
</protein>
<dbReference type="InterPro" id="IPR005119">
    <property type="entry name" value="LysR_subst-bd"/>
</dbReference>
<keyword evidence="2" id="KW-0805">Transcription regulation</keyword>
<dbReference type="PROSITE" id="PS50931">
    <property type="entry name" value="HTH_LYSR"/>
    <property type="match status" value="1"/>
</dbReference>
<dbReference type="Gene3D" id="3.40.190.290">
    <property type="match status" value="1"/>
</dbReference>
<feature type="domain" description="HTH lysR-type" evidence="5">
    <location>
        <begin position="1"/>
        <end position="60"/>
    </location>
</feature>
<accession>A0A4Z1E9L4</accession>
<dbReference type="PANTHER" id="PTHR30419">
    <property type="entry name" value="HTH-TYPE TRANSCRIPTIONAL REGULATOR YBHD"/>
    <property type="match status" value="1"/>
</dbReference>
<comment type="caution">
    <text evidence="6">The sequence shown here is derived from an EMBL/GenBank/DDBJ whole genome shotgun (WGS) entry which is preliminary data.</text>
</comment>
<sequence>MTFSLDQLRGLDAVARTTNVTRAAAELFVSQPTLSRQLAALETEVGATLLDRGPTGVSLTAAGEALVPIARRMLADAEAARSEMRAFAGLERGRVVLGAPPTLCVSVVADALGEFCAAHPDVEVVVREAGSRELRDELAEGGLDLALTVTRDRARPDPVLLAVPLFTEELVVASSAAAPPPTLAGADAAGGLTLAALAQLPQVVFNRGYDLRVATDAAFTSAGLTPRVAVEGAEMDAVLRFVERGIGVAVVPTTILLGRPGLRGTRLRRPSLTRTVELTRRVGVRPSAASAELERVVRAVVDRLLTDDDGVGARLRRA</sequence>
<dbReference type="Pfam" id="PF03466">
    <property type="entry name" value="LysR_substrate"/>
    <property type="match status" value="1"/>
</dbReference>
<dbReference type="RefSeq" id="WP_135848383.1">
    <property type="nucleotide sequence ID" value="NZ_RHPJ01000001.1"/>
</dbReference>
<dbReference type="SUPFAM" id="SSF53850">
    <property type="entry name" value="Periplasmic binding protein-like II"/>
    <property type="match status" value="1"/>
</dbReference>
<evidence type="ECO:0000256" key="1">
    <source>
        <dbReference type="ARBA" id="ARBA00009437"/>
    </source>
</evidence>
<dbReference type="OrthoDB" id="3181812at2"/>
<dbReference type="EMBL" id="RHPJ01000001">
    <property type="protein sequence ID" value="TGO06131.1"/>
    <property type="molecule type" value="Genomic_DNA"/>
</dbReference>
<name>A0A4Z1E9L4_9MICO</name>
<dbReference type="FunFam" id="1.10.10.10:FF:000001">
    <property type="entry name" value="LysR family transcriptional regulator"/>
    <property type="match status" value="1"/>
</dbReference>
<evidence type="ECO:0000256" key="4">
    <source>
        <dbReference type="ARBA" id="ARBA00023163"/>
    </source>
</evidence>
<dbReference type="Gene3D" id="1.10.10.10">
    <property type="entry name" value="Winged helix-like DNA-binding domain superfamily/Winged helix DNA-binding domain"/>
    <property type="match status" value="1"/>
</dbReference>
<keyword evidence="3" id="KW-0238">DNA-binding</keyword>
<evidence type="ECO:0000256" key="3">
    <source>
        <dbReference type="ARBA" id="ARBA00023125"/>
    </source>
</evidence>
<evidence type="ECO:0000313" key="7">
    <source>
        <dbReference type="Proteomes" id="UP000297318"/>
    </source>
</evidence>
<dbReference type="Proteomes" id="UP000297318">
    <property type="component" value="Unassembled WGS sequence"/>
</dbReference>
<dbReference type="AlphaFoldDB" id="A0A4Z1E9L4"/>
<evidence type="ECO:0000256" key="2">
    <source>
        <dbReference type="ARBA" id="ARBA00023015"/>
    </source>
</evidence>
<dbReference type="GO" id="GO:0003700">
    <property type="term" value="F:DNA-binding transcription factor activity"/>
    <property type="evidence" value="ECO:0007669"/>
    <property type="project" value="InterPro"/>
</dbReference>
<dbReference type="Pfam" id="PF00126">
    <property type="entry name" value="HTH_1"/>
    <property type="match status" value="1"/>
</dbReference>
<dbReference type="InterPro" id="IPR036388">
    <property type="entry name" value="WH-like_DNA-bd_sf"/>
</dbReference>
<organism evidence="6 7">
    <name type="scientific">Serinibacter arcticus</name>
    <dbReference type="NCBI Taxonomy" id="1655435"/>
    <lineage>
        <taxon>Bacteria</taxon>
        <taxon>Bacillati</taxon>
        <taxon>Actinomycetota</taxon>
        <taxon>Actinomycetes</taxon>
        <taxon>Micrococcales</taxon>
        <taxon>Beutenbergiaceae</taxon>
        <taxon>Serinibacter</taxon>
    </lineage>
</organism>
<dbReference type="CDD" id="cd05466">
    <property type="entry name" value="PBP2_LTTR_substrate"/>
    <property type="match status" value="1"/>
</dbReference>
<gene>
    <name evidence="6" type="ORF">SERN_0323</name>
</gene>
<evidence type="ECO:0000313" key="6">
    <source>
        <dbReference type="EMBL" id="TGO06131.1"/>
    </source>
</evidence>
<keyword evidence="7" id="KW-1185">Reference proteome</keyword>